<dbReference type="GeneID" id="64599377"/>
<dbReference type="EMBL" id="JABBWE010000002">
    <property type="protein sequence ID" value="KAG1806938.1"/>
    <property type="molecule type" value="Genomic_DNA"/>
</dbReference>
<dbReference type="Proteomes" id="UP000719766">
    <property type="component" value="Unassembled WGS sequence"/>
</dbReference>
<dbReference type="RefSeq" id="XP_041167409.1">
    <property type="nucleotide sequence ID" value="XM_041305613.1"/>
</dbReference>
<protein>
    <submittedName>
        <fullName evidence="1">Uncharacterized protein</fullName>
    </submittedName>
</protein>
<gene>
    <name evidence="1" type="ORF">HD556DRAFT_1436866</name>
</gene>
<accession>A0A9P7DZI5</accession>
<sequence length="159" mass="17758">MYSELPRNKSKAWLPPPSNLNTLTASPPCVKSTKSSNAFLQDKVPDQQVLEDPAAVLKARFDLKVNQDDLSLGCCAVILEALQNPQPNTFVITNVTPAEYAVTLAFISEESDCGIRAKFNYFQDTQELQIMTPLPIHKQPTTHLFKAITKYTDTIPYDK</sequence>
<dbReference type="AlphaFoldDB" id="A0A9P7DZI5"/>
<keyword evidence="2" id="KW-1185">Reference proteome</keyword>
<evidence type="ECO:0000313" key="1">
    <source>
        <dbReference type="EMBL" id="KAG1806938.1"/>
    </source>
</evidence>
<organism evidence="1 2">
    <name type="scientific">Suillus plorans</name>
    <dbReference type="NCBI Taxonomy" id="116603"/>
    <lineage>
        <taxon>Eukaryota</taxon>
        <taxon>Fungi</taxon>
        <taxon>Dikarya</taxon>
        <taxon>Basidiomycota</taxon>
        <taxon>Agaricomycotina</taxon>
        <taxon>Agaricomycetes</taxon>
        <taxon>Agaricomycetidae</taxon>
        <taxon>Boletales</taxon>
        <taxon>Suillineae</taxon>
        <taxon>Suillaceae</taxon>
        <taxon>Suillus</taxon>
    </lineage>
</organism>
<reference evidence="1" key="1">
    <citation type="journal article" date="2020" name="New Phytol.">
        <title>Comparative genomics reveals dynamic genome evolution in host specialist ectomycorrhizal fungi.</title>
        <authorList>
            <person name="Lofgren L.A."/>
            <person name="Nguyen N.H."/>
            <person name="Vilgalys R."/>
            <person name="Ruytinx J."/>
            <person name="Liao H.L."/>
            <person name="Branco S."/>
            <person name="Kuo A."/>
            <person name="LaButti K."/>
            <person name="Lipzen A."/>
            <person name="Andreopoulos W."/>
            <person name="Pangilinan J."/>
            <person name="Riley R."/>
            <person name="Hundley H."/>
            <person name="Na H."/>
            <person name="Barry K."/>
            <person name="Grigoriev I.V."/>
            <person name="Stajich J.E."/>
            <person name="Kennedy P.G."/>
        </authorList>
    </citation>
    <scope>NUCLEOTIDE SEQUENCE</scope>
    <source>
        <strain evidence="1">S12</strain>
    </source>
</reference>
<name>A0A9P7DZI5_9AGAM</name>
<proteinExistence type="predicted"/>
<evidence type="ECO:0000313" key="2">
    <source>
        <dbReference type="Proteomes" id="UP000719766"/>
    </source>
</evidence>
<dbReference type="OrthoDB" id="2693337at2759"/>
<comment type="caution">
    <text evidence="1">The sequence shown here is derived from an EMBL/GenBank/DDBJ whole genome shotgun (WGS) entry which is preliminary data.</text>
</comment>